<evidence type="ECO:0000259" key="4">
    <source>
        <dbReference type="PROSITE" id="PS52035"/>
    </source>
</evidence>
<reference evidence="5 6" key="1">
    <citation type="submission" date="2020-08" db="EMBL/GenBank/DDBJ databases">
        <title>Streptomycin Non-resistant strain, P. mexicana.</title>
        <authorList>
            <person name="Ganesh-Kumar S."/>
            <person name="Zhe T."/>
            <person name="Yu Z."/>
            <person name="Min Y."/>
        </authorList>
    </citation>
    <scope>NUCLEOTIDE SEQUENCE [LARGE SCALE GENOMIC DNA]</scope>
    <source>
        <strain evidence="5 6">GTZY2</strain>
    </source>
</reference>
<dbReference type="GeneID" id="81471040"/>
<keyword evidence="3" id="KW-0732">Signal</keyword>
<evidence type="ECO:0000313" key="5">
    <source>
        <dbReference type="EMBL" id="QNN79453.1"/>
    </source>
</evidence>
<dbReference type="GO" id="GO:0008270">
    <property type="term" value="F:zinc ion binding"/>
    <property type="evidence" value="ECO:0007669"/>
    <property type="project" value="InterPro"/>
</dbReference>
<evidence type="ECO:0000256" key="1">
    <source>
        <dbReference type="PROSITE-ProRule" id="PRU01379"/>
    </source>
</evidence>
<evidence type="ECO:0000256" key="2">
    <source>
        <dbReference type="SAM" id="MobiDB-lite"/>
    </source>
</evidence>
<feature type="signal peptide" evidence="3">
    <location>
        <begin position="1"/>
        <end position="20"/>
    </location>
</feature>
<dbReference type="Pfam" id="PF00246">
    <property type="entry name" value="Peptidase_M14"/>
    <property type="match status" value="1"/>
</dbReference>
<dbReference type="InterPro" id="IPR000834">
    <property type="entry name" value="Peptidase_M14"/>
</dbReference>
<dbReference type="PROSITE" id="PS52035">
    <property type="entry name" value="PEPTIDASE_M14"/>
    <property type="match status" value="1"/>
</dbReference>
<feature type="domain" description="Peptidase M14" evidence="4">
    <location>
        <begin position="62"/>
        <end position="293"/>
    </location>
</feature>
<accession>A0A7G9TH78</accession>
<dbReference type="AlphaFoldDB" id="A0A7G9TH78"/>
<dbReference type="Proteomes" id="UP000515838">
    <property type="component" value="Chromosome"/>
</dbReference>
<dbReference type="GO" id="GO:0004181">
    <property type="term" value="F:metallocarboxypeptidase activity"/>
    <property type="evidence" value="ECO:0007669"/>
    <property type="project" value="InterPro"/>
</dbReference>
<evidence type="ECO:0000313" key="6">
    <source>
        <dbReference type="Proteomes" id="UP000515838"/>
    </source>
</evidence>
<dbReference type="Gene3D" id="3.40.630.10">
    <property type="entry name" value="Zn peptidases"/>
    <property type="match status" value="1"/>
</dbReference>
<comment type="similarity">
    <text evidence="1">Belongs to the peptidase M14 family.</text>
</comment>
<feature type="region of interest" description="Disordered" evidence="2">
    <location>
        <begin position="21"/>
        <end position="40"/>
    </location>
</feature>
<feature type="chain" id="PRO_5029008217" description="Peptidase M14 domain-containing protein" evidence="3">
    <location>
        <begin position="21"/>
        <end position="466"/>
    </location>
</feature>
<dbReference type="EMBL" id="CP060731">
    <property type="protein sequence ID" value="QNN79453.1"/>
    <property type="molecule type" value="Genomic_DNA"/>
</dbReference>
<evidence type="ECO:0000256" key="3">
    <source>
        <dbReference type="SAM" id="SignalP"/>
    </source>
</evidence>
<proteinExistence type="inferred from homology"/>
<protein>
    <recommendedName>
        <fullName evidence="4">Peptidase M14 domain-containing protein</fullName>
    </recommendedName>
</protein>
<organism evidence="5 6">
    <name type="scientific">Pseudoxanthomonas mexicana</name>
    <dbReference type="NCBI Taxonomy" id="128785"/>
    <lineage>
        <taxon>Bacteria</taxon>
        <taxon>Pseudomonadati</taxon>
        <taxon>Pseudomonadota</taxon>
        <taxon>Gammaproteobacteria</taxon>
        <taxon>Lysobacterales</taxon>
        <taxon>Lysobacteraceae</taxon>
        <taxon>Pseudoxanthomonas</taxon>
    </lineage>
</organism>
<feature type="region of interest" description="Disordered" evidence="2">
    <location>
        <begin position="412"/>
        <end position="437"/>
    </location>
</feature>
<dbReference type="RefSeq" id="WP_187574537.1">
    <property type="nucleotide sequence ID" value="NZ_CP060731.1"/>
</dbReference>
<comment type="caution">
    <text evidence="1">Lacks conserved residue(s) required for the propagation of feature annotation.</text>
</comment>
<gene>
    <name evidence="5" type="ORF">IAE60_08675</name>
</gene>
<dbReference type="GO" id="GO:0006508">
    <property type="term" value="P:proteolysis"/>
    <property type="evidence" value="ECO:0007669"/>
    <property type="project" value="InterPro"/>
</dbReference>
<sequence>MRPALLLCLLLTMMTPTTIARNADNPHAPTAASTPVPPPPAWLPGLEARYDAELRAAGLDDRVFTAEHWWTVTTPLLERTRGFHVEEIGRSVENRPLRHVRWGEGRTQVLLWSQMHGDESTASMVLSDLFRFLGEHPDDPQVKALRENTTLHFLPILNPDGAARFQRRNVQGIDINRDARMLATPEARTLKALYDKVKPMYGFNLHDQRVGYRAGDSDRGTAIALLSPPYNHAADVNDVRTRAIEVAGVIRTALEPYLAGHIARWDETFDPRAFGDLTTQWGASTVLIEAGGIEGDVQKQRLRKLYFLGLVAALDSIATGSHQGVSPALYRELPENGDVWPDLLVRGGTLAVPGRPPMKADLLVNFRNPLMETDGAIADVGDLGRKKARRTINARDLFIVPIPGHAGERTLIEANDDGDNDEPPSPLPLTPGASAHFVLSRDPQGRDVVWTLDGSVDPAAPSPPAR</sequence>
<name>A0A7G9TH78_PSEMX</name>
<dbReference type="SUPFAM" id="SSF53187">
    <property type="entry name" value="Zn-dependent exopeptidases"/>
    <property type="match status" value="1"/>
</dbReference>